<keyword evidence="2 5" id="KW-0812">Transmembrane</keyword>
<accession>A0A429FZY6</accession>
<reference evidence="6 7" key="1">
    <citation type="submission" date="2018-10" db="EMBL/GenBank/DDBJ databases">
        <title>Co-occurring genomic capacity for anaerobic methane metabolism and dissimilatory sulfite reduction discovered in the Korarchaeota.</title>
        <authorList>
            <person name="Mckay L.J."/>
            <person name="Dlakic M."/>
            <person name="Fields M.W."/>
            <person name="Delmont T.O."/>
            <person name="Eren A.M."/>
            <person name="Jay Z.J."/>
            <person name="Klingelsmith K.B."/>
            <person name="Rusch D.B."/>
            <person name="Inskeep W.P."/>
        </authorList>
    </citation>
    <scope>NUCLEOTIDE SEQUENCE [LARGE SCALE GENOMIC DNA]</scope>
    <source>
        <strain evidence="6 7">WS</strain>
    </source>
</reference>
<dbReference type="AlphaFoldDB" id="A0A429FZY6"/>
<evidence type="ECO:0000256" key="2">
    <source>
        <dbReference type="ARBA" id="ARBA00022692"/>
    </source>
</evidence>
<dbReference type="InterPro" id="IPR009078">
    <property type="entry name" value="Ferritin-like_SF"/>
</dbReference>
<feature type="transmembrane region" description="Helical" evidence="5">
    <location>
        <begin position="220"/>
        <end position="242"/>
    </location>
</feature>
<dbReference type="InterPro" id="IPR008217">
    <property type="entry name" value="Ccc1_fam"/>
</dbReference>
<evidence type="ECO:0000256" key="3">
    <source>
        <dbReference type="ARBA" id="ARBA00022989"/>
    </source>
</evidence>
<feature type="transmembrane region" description="Helical" evidence="5">
    <location>
        <begin position="192"/>
        <end position="214"/>
    </location>
</feature>
<dbReference type="CDD" id="cd01044">
    <property type="entry name" value="Ferritin_CCC1_N"/>
    <property type="match status" value="1"/>
</dbReference>
<comment type="subcellular location">
    <subcellularLocation>
        <location evidence="1">Endomembrane system</location>
        <topology evidence="1">Multi-pass membrane protein</topology>
    </subcellularLocation>
</comment>
<feature type="transmembrane region" description="Helical" evidence="5">
    <location>
        <begin position="254"/>
        <end position="276"/>
    </location>
</feature>
<dbReference type="GO" id="GO:0012505">
    <property type="term" value="C:endomembrane system"/>
    <property type="evidence" value="ECO:0007669"/>
    <property type="project" value="UniProtKB-SubCell"/>
</dbReference>
<gene>
    <name evidence="6" type="ORF">D9Q81_08965</name>
</gene>
<sequence length="281" mass="31529">MDLLDFQRDEINSYHTYMKISERLSGENRELIRKIAEDELRHYEIIRRFTGRDIKPDRVKIFLYYALSRIFGLTFVVKLMERSEERAQEGYEELLGISQEFKGIIDDELEHEEKLASMIKEERVEYIGSMILGLSDALVELTGSLAGFSIALQSSKYIAAAGLITGIAASLSMSASEYLSRKSELRGNPLRGAFYTGITYIAVVIFLVLPFLLMEDIFSALLSMLSSASLMVIFFSVYLAVIRERSIVRSALEMLSISLGVAALSYIIGIAARGILGLSID</sequence>
<organism evidence="6 7">
    <name type="scientific">Candidatus Korarchaeum cryptofilum</name>
    <dbReference type="NCBI Taxonomy" id="498846"/>
    <lineage>
        <taxon>Archaea</taxon>
        <taxon>Thermoproteota</taxon>
        <taxon>Candidatus Korarchaeia</taxon>
        <taxon>Candidatus Korarchaeales</taxon>
        <taxon>Candidatus Korarchaeaceae</taxon>
        <taxon>Candidatus Korarchaeum</taxon>
    </lineage>
</organism>
<evidence type="ECO:0000256" key="1">
    <source>
        <dbReference type="ARBA" id="ARBA00004127"/>
    </source>
</evidence>
<evidence type="ECO:0000256" key="4">
    <source>
        <dbReference type="ARBA" id="ARBA00023136"/>
    </source>
</evidence>
<dbReference type="RefSeq" id="WP_125742910.1">
    <property type="nucleotide sequence ID" value="NZ_RCOR01000049.1"/>
</dbReference>
<protein>
    <submittedName>
        <fullName evidence="6">Rubrerythrin family protein</fullName>
    </submittedName>
</protein>
<dbReference type="Proteomes" id="UP000278149">
    <property type="component" value="Unassembled WGS sequence"/>
</dbReference>
<dbReference type="Pfam" id="PF01988">
    <property type="entry name" value="VIT1"/>
    <property type="match status" value="1"/>
</dbReference>
<dbReference type="InterPro" id="IPR039376">
    <property type="entry name" value="Ferritin_CCC1_N"/>
</dbReference>
<evidence type="ECO:0000256" key="5">
    <source>
        <dbReference type="SAM" id="Phobius"/>
    </source>
</evidence>
<name>A0A429FZY6_9CREN</name>
<keyword evidence="4 5" id="KW-0472">Membrane</keyword>
<evidence type="ECO:0000313" key="7">
    <source>
        <dbReference type="Proteomes" id="UP000278149"/>
    </source>
</evidence>
<dbReference type="GO" id="GO:0030026">
    <property type="term" value="P:intracellular manganese ion homeostasis"/>
    <property type="evidence" value="ECO:0007669"/>
    <property type="project" value="InterPro"/>
</dbReference>
<proteinExistence type="predicted"/>
<dbReference type="EMBL" id="RCOR01000049">
    <property type="protein sequence ID" value="RSN67140.1"/>
    <property type="molecule type" value="Genomic_DNA"/>
</dbReference>
<evidence type="ECO:0000313" key="6">
    <source>
        <dbReference type="EMBL" id="RSN67140.1"/>
    </source>
</evidence>
<comment type="caution">
    <text evidence="6">The sequence shown here is derived from an EMBL/GenBank/DDBJ whole genome shotgun (WGS) entry which is preliminary data.</text>
</comment>
<feature type="transmembrane region" description="Helical" evidence="5">
    <location>
        <begin position="157"/>
        <end position="180"/>
    </location>
</feature>
<dbReference type="GO" id="GO:0005384">
    <property type="term" value="F:manganese ion transmembrane transporter activity"/>
    <property type="evidence" value="ECO:0007669"/>
    <property type="project" value="InterPro"/>
</dbReference>
<keyword evidence="3 5" id="KW-1133">Transmembrane helix</keyword>
<dbReference type="SUPFAM" id="SSF47240">
    <property type="entry name" value="Ferritin-like"/>
    <property type="match status" value="1"/>
</dbReference>